<evidence type="ECO:0000313" key="2">
    <source>
        <dbReference type="EMBL" id="CUA70056.1"/>
    </source>
</evidence>
<gene>
    <name evidence="2" type="ORF">RSOLAG22IIIB_00401</name>
</gene>
<keyword evidence="1" id="KW-0175">Coiled coil</keyword>
<name>A0A0K6FV45_9AGAM</name>
<keyword evidence="3" id="KW-1185">Reference proteome</keyword>
<reference evidence="2 3" key="1">
    <citation type="submission" date="2015-07" db="EMBL/GenBank/DDBJ databases">
        <authorList>
            <person name="Noorani M."/>
        </authorList>
    </citation>
    <scope>NUCLEOTIDE SEQUENCE [LARGE SCALE GENOMIC DNA]</scope>
    <source>
        <strain evidence="2">BBA 69670</strain>
    </source>
</reference>
<accession>A0A0K6FV45</accession>
<feature type="coiled-coil region" evidence="1">
    <location>
        <begin position="154"/>
        <end position="202"/>
    </location>
</feature>
<evidence type="ECO:0008006" key="4">
    <source>
        <dbReference type="Google" id="ProtNLM"/>
    </source>
</evidence>
<dbReference type="EMBL" id="CYGV01001112">
    <property type="protein sequence ID" value="CUA70056.1"/>
    <property type="molecule type" value="Genomic_DNA"/>
</dbReference>
<evidence type="ECO:0000313" key="3">
    <source>
        <dbReference type="Proteomes" id="UP000044841"/>
    </source>
</evidence>
<proteinExistence type="predicted"/>
<protein>
    <recommendedName>
        <fullName evidence="4">Ricin B lectin domain-containing protein</fullName>
    </recommendedName>
</protein>
<sequence>MAYPKPPDPGTYYIRSVAVPKNLIEVYDRNPERAFCAPQAEKPKPSQQWYIQRSGKGYKIKNVKHGVYLALHSPQHPFASVIGTSSIHGPVDWSLMRTHDGFSILYGEEDLSIDLHCGLANWANPLHLWDTAPQDPSKRWKFERISDDVGGEIAETVEDRIAVLNDQLRKKDIEIATRDAKLAAKDQLLVRKEQELQDALQRCCEIPPRVVQAQLDEICGQIEGLKRLMLGGGHSEVPNNTH</sequence>
<evidence type="ECO:0000256" key="1">
    <source>
        <dbReference type="SAM" id="Coils"/>
    </source>
</evidence>
<dbReference type="Gene3D" id="2.80.10.50">
    <property type="match status" value="1"/>
</dbReference>
<dbReference type="SUPFAM" id="SSF50370">
    <property type="entry name" value="Ricin B-like lectins"/>
    <property type="match status" value="1"/>
</dbReference>
<dbReference type="InterPro" id="IPR035992">
    <property type="entry name" value="Ricin_B-like_lectins"/>
</dbReference>
<dbReference type="AlphaFoldDB" id="A0A0K6FV45"/>
<dbReference type="Proteomes" id="UP000044841">
    <property type="component" value="Unassembled WGS sequence"/>
</dbReference>
<organism evidence="2 3">
    <name type="scientific">Rhizoctonia solani</name>
    <dbReference type="NCBI Taxonomy" id="456999"/>
    <lineage>
        <taxon>Eukaryota</taxon>
        <taxon>Fungi</taxon>
        <taxon>Dikarya</taxon>
        <taxon>Basidiomycota</taxon>
        <taxon>Agaricomycotina</taxon>
        <taxon>Agaricomycetes</taxon>
        <taxon>Cantharellales</taxon>
        <taxon>Ceratobasidiaceae</taxon>
        <taxon>Rhizoctonia</taxon>
    </lineage>
</organism>